<evidence type="ECO:0000313" key="4">
    <source>
        <dbReference type="Ensembl" id="ENSGACP00000057943.1"/>
    </source>
</evidence>
<dbReference type="InterPro" id="IPR036875">
    <property type="entry name" value="Znf_CCHC_sf"/>
</dbReference>
<reference evidence="4" key="2">
    <citation type="submission" date="2025-08" db="UniProtKB">
        <authorList>
            <consortium name="Ensembl"/>
        </authorList>
    </citation>
    <scope>IDENTIFICATION</scope>
</reference>
<reference evidence="4 5" key="1">
    <citation type="journal article" date="2021" name="G3 (Bethesda)">
        <title>Improved contiguity of the threespine stickleback genome using long-read sequencing.</title>
        <authorList>
            <person name="Nath S."/>
            <person name="Shaw D.E."/>
            <person name="White M.A."/>
        </authorList>
    </citation>
    <scope>NUCLEOTIDE SEQUENCE [LARGE SCALE GENOMIC DNA]</scope>
    <source>
        <strain evidence="4 5">Lake Benthic</strain>
    </source>
</reference>
<protein>
    <recommendedName>
        <fullName evidence="3">CCHC-type domain-containing protein</fullName>
    </recommendedName>
</protein>
<keyword evidence="5" id="KW-1185">Reference proteome</keyword>
<dbReference type="InterPro" id="IPR032567">
    <property type="entry name" value="RTL1-rel"/>
</dbReference>
<sequence length="338" mass="37514">MTDSAEPLQAVIQNQDQRLHHHEHLLNSLAASMQELHANQGRFQSSLEDMISSLSHQAQGVVGAADPERTDASGPPSREGPTTETRFPVHEPRGIQIERYDGNPGTCRSFLTNCLLLFELNPSCYVTERARVASVITHLTGRAREWATAEWTKQSPVCQSYADFSSALTRVFDHGTPGRKSSRALLSLRQGKTRVLDYAIEFRTLAAESRWNNHALADVFHHGLADNIKDQLAPLDLPEDLDSLVDLAVRLDNRLMERSKERSSNVVRPPAQGEHHPEVTASRGGAPAHALSVEPMQVGHTRLSPGERQRRFKEGSCFYCGQPGHILAHCPAKDRAHQ</sequence>
<dbReference type="Gene3D" id="4.10.60.10">
    <property type="entry name" value="Zinc finger, CCHC-type"/>
    <property type="match status" value="1"/>
</dbReference>
<dbReference type="PROSITE" id="PS50158">
    <property type="entry name" value="ZF_CCHC"/>
    <property type="match status" value="1"/>
</dbReference>
<keyword evidence="1" id="KW-0863">Zinc-finger</keyword>
<name>A0AAQ4R5P7_GASAC</name>
<reference evidence="4" key="3">
    <citation type="submission" date="2025-09" db="UniProtKB">
        <authorList>
            <consortium name="Ensembl"/>
        </authorList>
    </citation>
    <scope>IDENTIFICATION</scope>
</reference>
<dbReference type="Ensembl" id="ENSGACT00000074705.1">
    <property type="protein sequence ID" value="ENSGACP00000057943.1"/>
    <property type="gene ID" value="ENSGACG00000030796.1"/>
</dbReference>
<proteinExistence type="predicted"/>
<dbReference type="GeneTree" id="ENSGT01060000248608"/>
<keyword evidence="1" id="KW-0479">Metal-binding</keyword>
<dbReference type="InterPro" id="IPR001878">
    <property type="entry name" value="Znf_CCHC"/>
</dbReference>
<feature type="region of interest" description="Disordered" evidence="2">
    <location>
        <begin position="55"/>
        <end position="93"/>
    </location>
</feature>
<dbReference type="SMART" id="SM00343">
    <property type="entry name" value="ZnF_C2HC"/>
    <property type="match status" value="1"/>
</dbReference>
<evidence type="ECO:0000256" key="2">
    <source>
        <dbReference type="SAM" id="MobiDB-lite"/>
    </source>
</evidence>
<keyword evidence="1" id="KW-0862">Zinc</keyword>
<organism evidence="4 5">
    <name type="scientific">Gasterosteus aculeatus aculeatus</name>
    <name type="common">three-spined stickleback</name>
    <dbReference type="NCBI Taxonomy" id="481459"/>
    <lineage>
        <taxon>Eukaryota</taxon>
        <taxon>Metazoa</taxon>
        <taxon>Chordata</taxon>
        <taxon>Craniata</taxon>
        <taxon>Vertebrata</taxon>
        <taxon>Euteleostomi</taxon>
        <taxon>Actinopterygii</taxon>
        <taxon>Neopterygii</taxon>
        <taxon>Teleostei</taxon>
        <taxon>Neoteleostei</taxon>
        <taxon>Acanthomorphata</taxon>
        <taxon>Eupercaria</taxon>
        <taxon>Perciformes</taxon>
        <taxon>Cottioidei</taxon>
        <taxon>Gasterosteales</taxon>
        <taxon>Gasterosteidae</taxon>
        <taxon>Gasterosteus</taxon>
    </lineage>
</organism>
<feature type="domain" description="CCHC-type" evidence="3">
    <location>
        <begin position="317"/>
        <end position="331"/>
    </location>
</feature>
<dbReference type="AlphaFoldDB" id="A0AAQ4R5P7"/>
<evidence type="ECO:0000256" key="1">
    <source>
        <dbReference type="PROSITE-ProRule" id="PRU00047"/>
    </source>
</evidence>
<dbReference type="GO" id="GO:0008270">
    <property type="term" value="F:zinc ion binding"/>
    <property type="evidence" value="ECO:0007669"/>
    <property type="project" value="UniProtKB-KW"/>
</dbReference>
<dbReference type="SUPFAM" id="SSF57756">
    <property type="entry name" value="Retrovirus zinc finger-like domains"/>
    <property type="match status" value="1"/>
</dbReference>
<dbReference type="Pfam" id="PF03732">
    <property type="entry name" value="Retrotrans_gag"/>
    <property type="match status" value="1"/>
</dbReference>
<dbReference type="GO" id="GO:0003676">
    <property type="term" value="F:nucleic acid binding"/>
    <property type="evidence" value="ECO:0007669"/>
    <property type="project" value="InterPro"/>
</dbReference>
<dbReference type="Proteomes" id="UP000007635">
    <property type="component" value="Chromosome XVI"/>
</dbReference>
<evidence type="ECO:0000313" key="5">
    <source>
        <dbReference type="Proteomes" id="UP000007635"/>
    </source>
</evidence>
<dbReference type="PANTHER" id="PTHR15503">
    <property type="entry name" value="LDOC1 RELATED"/>
    <property type="match status" value="1"/>
</dbReference>
<accession>A0AAQ4R5P7</accession>
<evidence type="ECO:0000259" key="3">
    <source>
        <dbReference type="PROSITE" id="PS50158"/>
    </source>
</evidence>
<dbReference type="InterPro" id="IPR005162">
    <property type="entry name" value="Retrotrans_gag_dom"/>
</dbReference>
<dbReference type="PANTHER" id="PTHR15503:SF36">
    <property type="entry name" value="RETROTRANSPOSON GAG-LIKE PROTEIN 5"/>
    <property type="match status" value="1"/>
</dbReference>
<feature type="region of interest" description="Disordered" evidence="2">
    <location>
        <begin position="258"/>
        <end position="283"/>
    </location>
</feature>